<protein>
    <submittedName>
        <fullName evidence="1">Uncharacterized protein</fullName>
    </submittedName>
</protein>
<sequence>MAAESSYPAAVDVTPSIYNRMIERVPEEWKERFQDPLKWDDSMREQVAAVLLPAAVEEAIAQSRLRGDRGAILYDQKDLETIIYYISQGNTDTVLWMATPETQAEVNGLVESYNPESEAVVVMVGAGTVQAMWVREDGKIETSGAQSTNSLPISLPEEVTMATEEEDGVYAYCFNHQQLGELGRIRLRPSATSRLEFETLMTPGDTEAQTQEKEMVFAPIAETIVQRLKQALAEGE</sequence>
<evidence type="ECO:0000313" key="1">
    <source>
        <dbReference type="EMBL" id="USR91302.1"/>
    </source>
</evidence>
<dbReference type="RefSeq" id="WP_252663330.1">
    <property type="nucleotide sequence ID" value="NZ_CP098611.1"/>
</dbReference>
<accession>A0ABY5AQ05</accession>
<dbReference type="EMBL" id="CP098611">
    <property type="protein sequence ID" value="USR91302.1"/>
    <property type="molecule type" value="Genomic_DNA"/>
</dbReference>
<gene>
    <name evidence="1" type="ORF">NEA10_00740</name>
</gene>
<organism evidence="1 2">
    <name type="scientific">Phormidium yuhuli AB48</name>
    <dbReference type="NCBI Taxonomy" id="2940671"/>
    <lineage>
        <taxon>Bacteria</taxon>
        <taxon>Bacillati</taxon>
        <taxon>Cyanobacteriota</taxon>
        <taxon>Cyanophyceae</taxon>
        <taxon>Oscillatoriophycideae</taxon>
        <taxon>Oscillatoriales</taxon>
        <taxon>Oscillatoriaceae</taxon>
        <taxon>Phormidium</taxon>
        <taxon>Phormidium yuhuli</taxon>
    </lineage>
</organism>
<keyword evidence="2" id="KW-1185">Reference proteome</keyword>
<name>A0ABY5AQ05_9CYAN</name>
<reference evidence="1" key="1">
    <citation type="submission" date="2022-06" db="EMBL/GenBank/DDBJ databases">
        <title>Genome sequence of Phormidium yuhuli AB48 isolated from an industrial photobioreactor environment.</title>
        <authorList>
            <person name="Qiu Y."/>
            <person name="Noonan A.J.C."/>
            <person name="Dofher K."/>
            <person name="Koch M."/>
            <person name="Kieft B."/>
            <person name="Lin X."/>
            <person name="Ziels R.M."/>
            <person name="Hallam S.J."/>
        </authorList>
    </citation>
    <scope>NUCLEOTIDE SEQUENCE</scope>
    <source>
        <strain evidence="1">AB48</strain>
    </source>
</reference>
<dbReference type="Proteomes" id="UP001056708">
    <property type="component" value="Chromosome"/>
</dbReference>
<proteinExistence type="predicted"/>
<evidence type="ECO:0000313" key="2">
    <source>
        <dbReference type="Proteomes" id="UP001056708"/>
    </source>
</evidence>